<accession>A0A2U3IFB1</accession>
<dbReference type="EMBL" id="OGTP01000041">
    <property type="protein sequence ID" value="SPB18896.1"/>
    <property type="molecule type" value="Genomic_DNA"/>
</dbReference>
<reference evidence="3" key="1">
    <citation type="submission" date="2018-01" db="EMBL/GenBank/DDBJ databases">
        <authorList>
            <person name="Peeters C."/>
        </authorList>
    </citation>
    <scope>NUCLEOTIDE SEQUENCE [LARGE SCALE GENOMIC DNA]</scope>
</reference>
<name>A0A2U3IFB1_9BURK</name>
<evidence type="ECO:0000256" key="1">
    <source>
        <dbReference type="SAM" id="Phobius"/>
    </source>
</evidence>
<dbReference type="PROSITE" id="PS51257">
    <property type="entry name" value="PROKAR_LIPOPROTEIN"/>
    <property type="match status" value="1"/>
</dbReference>
<dbReference type="RefSeq" id="WP_106858323.1">
    <property type="nucleotide sequence ID" value="NZ_OGTP01000041.1"/>
</dbReference>
<evidence type="ECO:0000313" key="3">
    <source>
        <dbReference type="Proteomes" id="UP000238169"/>
    </source>
</evidence>
<keyword evidence="1" id="KW-0812">Transmembrane</keyword>
<proteinExistence type="predicted"/>
<protein>
    <recommendedName>
        <fullName evidence="4">Lipoprotein</fullName>
    </recommendedName>
</protein>
<evidence type="ECO:0000313" key="2">
    <source>
        <dbReference type="EMBL" id="SPB18896.1"/>
    </source>
</evidence>
<organism evidence="2 3">
    <name type="scientific">Caballeronia novacaledonica</name>
    <dbReference type="NCBI Taxonomy" id="1544861"/>
    <lineage>
        <taxon>Bacteria</taxon>
        <taxon>Pseudomonadati</taxon>
        <taxon>Pseudomonadota</taxon>
        <taxon>Betaproteobacteria</taxon>
        <taxon>Burkholderiales</taxon>
        <taxon>Burkholderiaceae</taxon>
        <taxon>Caballeronia</taxon>
    </lineage>
</organism>
<evidence type="ECO:0008006" key="4">
    <source>
        <dbReference type="Google" id="ProtNLM"/>
    </source>
</evidence>
<feature type="transmembrane region" description="Helical" evidence="1">
    <location>
        <begin position="31"/>
        <end position="51"/>
    </location>
</feature>
<keyword evidence="3" id="KW-1185">Reference proteome</keyword>
<sequence>MNKLLTFKERCVLIVVLAISCVIYLNAPDKALIVSGLMVNFAIGFATFYSAKATADSAKSAQISADVASAAQRPRFAVSPRSNAVVRKLPNTDCEVTVRFQLMNYGATAAEMVDVRLGYCVSEVLPDVPSYDYGGVSSIGTVIQAKELHHINTIMHLDAATFEDLQSRRKQLWIYGYMEYKDYLDELWVKGYAAMLSYSNLRRIGSSFFDQAGTERVSLERCPTGKRTQRYEYTRRRAVDRDNVSPAL</sequence>
<keyword evidence="1" id="KW-0472">Membrane</keyword>
<gene>
    <name evidence="2" type="ORF">NOV72_06101</name>
</gene>
<feature type="transmembrane region" description="Helical" evidence="1">
    <location>
        <begin position="7"/>
        <end position="25"/>
    </location>
</feature>
<dbReference type="AlphaFoldDB" id="A0A2U3IFB1"/>
<dbReference type="Proteomes" id="UP000238169">
    <property type="component" value="Unassembled WGS sequence"/>
</dbReference>
<keyword evidence="1" id="KW-1133">Transmembrane helix</keyword>